<dbReference type="SUPFAM" id="SSF54909">
    <property type="entry name" value="Dimeric alpha+beta barrel"/>
    <property type="match status" value="1"/>
</dbReference>
<dbReference type="Gene3D" id="3.30.70.100">
    <property type="match status" value="1"/>
</dbReference>
<evidence type="ECO:0000313" key="2">
    <source>
        <dbReference type="EMBL" id="MBV4451728.1"/>
    </source>
</evidence>
<dbReference type="InterPro" id="IPR007138">
    <property type="entry name" value="ABM_dom"/>
</dbReference>
<sequence>MIYEIALLPVHKEHIDRFRRAFSDVTPLLSRAKGYLGHMLAQGIETPEQFNLIVRWQSIEDHTPGFEASEDHQVFMQALEKYFSHEPQVYHIEGAAFTAGGRAWG</sequence>
<comment type="caution">
    <text evidence="2">The sequence shown here is derived from an EMBL/GenBank/DDBJ whole genome shotgun (WGS) entry which is preliminary data.</text>
</comment>
<keyword evidence="2" id="KW-0560">Oxidoreductase</keyword>
<name>A0ABS6NU36_9PSED</name>
<dbReference type="EMBL" id="JAHSTY010000001">
    <property type="protein sequence ID" value="MBV4451728.1"/>
    <property type="molecule type" value="Genomic_DNA"/>
</dbReference>
<evidence type="ECO:0000313" key="3">
    <source>
        <dbReference type="Proteomes" id="UP001048976"/>
    </source>
</evidence>
<keyword evidence="3" id="KW-1185">Reference proteome</keyword>
<dbReference type="RefSeq" id="WP_169375013.1">
    <property type="nucleotide sequence ID" value="NZ_JAHSTY010000001.1"/>
</dbReference>
<feature type="domain" description="ABM" evidence="1">
    <location>
        <begin position="2"/>
        <end position="92"/>
    </location>
</feature>
<dbReference type="GO" id="GO:0004497">
    <property type="term" value="F:monooxygenase activity"/>
    <property type="evidence" value="ECO:0007669"/>
    <property type="project" value="UniProtKB-KW"/>
</dbReference>
<proteinExistence type="predicted"/>
<dbReference type="Proteomes" id="UP001048976">
    <property type="component" value="Unassembled WGS sequence"/>
</dbReference>
<evidence type="ECO:0000259" key="1">
    <source>
        <dbReference type="PROSITE" id="PS51725"/>
    </source>
</evidence>
<protein>
    <submittedName>
        <fullName evidence="2">Antibiotic biosynthesis monooxygenase</fullName>
    </submittedName>
</protein>
<organism evidence="2 3">
    <name type="scientific">Pseudomonas azadiae</name>
    <dbReference type="NCBI Taxonomy" id="2843612"/>
    <lineage>
        <taxon>Bacteria</taxon>
        <taxon>Pseudomonadati</taxon>
        <taxon>Pseudomonadota</taxon>
        <taxon>Gammaproteobacteria</taxon>
        <taxon>Pseudomonadales</taxon>
        <taxon>Pseudomonadaceae</taxon>
        <taxon>Pseudomonas</taxon>
    </lineage>
</organism>
<keyword evidence="2" id="KW-0503">Monooxygenase</keyword>
<accession>A0ABS6NU36</accession>
<dbReference type="Pfam" id="PF03992">
    <property type="entry name" value="ABM"/>
    <property type="match status" value="1"/>
</dbReference>
<gene>
    <name evidence="2" type="ORF">KVG91_03855</name>
</gene>
<dbReference type="PROSITE" id="PS51725">
    <property type="entry name" value="ABM"/>
    <property type="match status" value="1"/>
</dbReference>
<dbReference type="InterPro" id="IPR011008">
    <property type="entry name" value="Dimeric_a/b-barrel"/>
</dbReference>
<reference evidence="2" key="1">
    <citation type="submission" date="2021-06" db="EMBL/GenBank/DDBJ databases">
        <title>Updating the genus Pseudomonas: Description of 43 new species and partition of the Pseudomonas putida group.</title>
        <authorList>
            <person name="Girard L."/>
            <person name="Lood C."/>
            <person name="Vandamme P."/>
            <person name="Rokni-Zadeh H."/>
            <person name="Van Noort V."/>
            <person name="Hofte M."/>
            <person name="Lavigne R."/>
            <person name="De Mot R."/>
        </authorList>
    </citation>
    <scope>NUCLEOTIDE SEQUENCE</scope>
    <source>
        <strain evidence="2">SWRI103</strain>
    </source>
</reference>